<dbReference type="Proteomes" id="UP000664032">
    <property type="component" value="Unassembled WGS sequence"/>
</dbReference>
<comment type="caution">
    <text evidence="1">The sequence shown here is derived from an EMBL/GenBank/DDBJ whole genome shotgun (WGS) entry which is preliminary data.</text>
</comment>
<protein>
    <submittedName>
        <fullName evidence="1">Uncharacterized protein</fullName>
    </submittedName>
</protein>
<evidence type="ECO:0000313" key="2">
    <source>
        <dbReference type="Proteomes" id="UP000664032"/>
    </source>
</evidence>
<accession>A0ACB8HAT7</accession>
<proteinExistence type="predicted"/>
<evidence type="ECO:0000313" key="1">
    <source>
        <dbReference type="EMBL" id="KAH9484784.1"/>
    </source>
</evidence>
<name>A0ACB8HAT7_PSICU</name>
<dbReference type="EMBL" id="JAFIQS020000002">
    <property type="protein sequence ID" value="KAH9484784.1"/>
    <property type="molecule type" value="Genomic_DNA"/>
</dbReference>
<reference evidence="1" key="1">
    <citation type="submission" date="2021-10" db="EMBL/GenBank/DDBJ databases">
        <title>Psilocybe cubensis genome.</title>
        <authorList>
            <person name="Mckernan K.J."/>
            <person name="Crawford S."/>
            <person name="Trippe A."/>
            <person name="Kane L.T."/>
            <person name="Mclaughlin S."/>
        </authorList>
    </citation>
    <scope>NUCLEOTIDE SEQUENCE</scope>
    <source>
        <strain evidence="1">MGC-MH-2018</strain>
    </source>
</reference>
<sequence length="330" mass="37330">MCAIFIGKDLPNQYSASTEYSEENMRLLFDNDKDEGIPHAVHIGAMTDNDAISSAVADYTCRNVDENSKDELYNELLMENVGYTSGDNSPQAFLTMKSTALERCLTGKPFLASGTGSSMVPDFQNPSILTWLFPHLDPWGIGGFYHPGRKIKISMEEQLKHLLLVDDSPFAKDPEFAFIFYNICRKALVSQSLRFLVSQSSHKKIANELLNIDLDMLSHLTKECEKNPYYKPTETKEKEAFRLLSSIRLVSKHVPGSDGYKLTLRNQIRALINNKGTPTLFITINPSDVDNPIRVRIFHWKVSNEERTGRNGEDHSLQHGTLQDVHVFLT</sequence>
<organism evidence="1 2">
    <name type="scientific">Psilocybe cubensis</name>
    <name type="common">Psychedelic mushroom</name>
    <name type="synonym">Stropharia cubensis</name>
    <dbReference type="NCBI Taxonomy" id="181762"/>
    <lineage>
        <taxon>Eukaryota</taxon>
        <taxon>Fungi</taxon>
        <taxon>Dikarya</taxon>
        <taxon>Basidiomycota</taxon>
        <taxon>Agaricomycotina</taxon>
        <taxon>Agaricomycetes</taxon>
        <taxon>Agaricomycetidae</taxon>
        <taxon>Agaricales</taxon>
        <taxon>Agaricineae</taxon>
        <taxon>Strophariaceae</taxon>
        <taxon>Psilocybe</taxon>
    </lineage>
</organism>
<gene>
    <name evidence="1" type="ORF">JR316_0001686</name>
</gene>
<keyword evidence="2" id="KW-1185">Reference proteome</keyword>